<proteinExistence type="predicted"/>
<evidence type="ECO:0000313" key="1">
    <source>
        <dbReference type="EMBL" id="MDP4530007.1"/>
    </source>
</evidence>
<keyword evidence="2" id="KW-1185">Reference proteome</keyword>
<dbReference type="RefSeq" id="WP_305946056.1">
    <property type="nucleotide sequence ID" value="NZ_JAUZVY010000006.1"/>
</dbReference>
<sequence length="107" mass="11869">MRLVFSVLVLLLPLTFMTFSAEACGFRLSDGRLLSCGMSRIELLDRAGEPLSKDVEVHAVSNEPAVAGRRVETWSYIVKGDIGGNYLVSIRLENGRVTAIESQQQRR</sequence>
<reference evidence="1 2" key="1">
    <citation type="submission" date="2023-08" db="EMBL/GenBank/DDBJ databases">
        <authorList>
            <person name="Joshi A."/>
            <person name="Thite S."/>
        </authorList>
    </citation>
    <scope>NUCLEOTIDE SEQUENCE [LARGE SCALE GENOMIC DNA]</scope>
    <source>
        <strain evidence="1 2">1E1</strain>
    </source>
</reference>
<protein>
    <submittedName>
        <fullName evidence="1">DUF2845 domain-containing protein</fullName>
    </submittedName>
</protein>
<organism evidence="1 2">
    <name type="scientific">Alkalimonas delamerensis</name>
    <dbReference type="NCBI Taxonomy" id="265981"/>
    <lineage>
        <taxon>Bacteria</taxon>
        <taxon>Pseudomonadati</taxon>
        <taxon>Pseudomonadota</taxon>
        <taxon>Gammaproteobacteria</taxon>
        <taxon>Alkalimonas</taxon>
    </lineage>
</organism>
<dbReference type="InterPro" id="IPR021268">
    <property type="entry name" value="DUF2845"/>
</dbReference>
<dbReference type="EMBL" id="JAUZVY010000006">
    <property type="protein sequence ID" value="MDP4530007.1"/>
    <property type="molecule type" value="Genomic_DNA"/>
</dbReference>
<gene>
    <name evidence="1" type="ORF">Q3O59_13335</name>
</gene>
<dbReference type="Pfam" id="PF11006">
    <property type="entry name" value="DUF2845"/>
    <property type="match status" value="1"/>
</dbReference>
<comment type="caution">
    <text evidence="1">The sequence shown here is derived from an EMBL/GenBank/DDBJ whole genome shotgun (WGS) entry which is preliminary data.</text>
</comment>
<dbReference type="Proteomes" id="UP001236258">
    <property type="component" value="Unassembled WGS sequence"/>
</dbReference>
<name>A0ABT9GSS9_9GAMM</name>
<accession>A0ABT9GSS9</accession>
<evidence type="ECO:0000313" key="2">
    <source>
        <dbReference type="Proteomes" id="UP001236258"/>
    </source>
</evidence>